<evidence type="ECO:0000313" key="3">
    <source>
        <dbReference type="Proteomes" id="UP000186955"/>
    </source>
</evidence>
<feature type="chain" id="PRO_5012727931" evidence="1">
    <location>
        <begin position="20"/>
        <end position="121"/>
    </location>
</feature>
<protein>
    <submittedName>
        <fullName evidence="2">Cell wall alpha-1,3-glucan synthase mok11</fullName>
    </submittedName>
</protein>
<dbReference type="InterPro" id="IPR058655">
    <property type="entry name" value="Mok11-14/Ags1-like"/>
</dbReference>
<dbReference type="GO" id="GO:0070600">
    <property type="term" value="P:fungal-type cell wall (1-&gt;3)-alpha-glucan biosynthetic process"/>
    <property type="evidence" value="ECO:0007669"/>
    <property type="project" value="TreeGrafter"/>
</dbReference>
<evidence type="ECO:0000256" key="1">
    <source>
        <dbReference type="SAM" id="SignalP"/>
    </source>
</evidence>
<dbReference type="GO" id="GO:0047657">
    <property type="term" value="F:alpha-1,3-glucan synthase activity"/>
    <property type="evidence" value="ECO:0007669"/>
    <property type="project" value="TreeGrafter"/>
</dbReference>
<dbReference type="PANTHER" id="PTHR47182">
    <property type="entry name" value="CELL WALL ALPHA-1,3-GLUCAN SYNTHASE AGS1-RELATED"/>
    <property type="match status" value="1"/>
</dbReference>
<dbReference type="GO" id="GO:0009277">
    <property type="term" value="C:fungal-type cell wall"/>
    <property type="evidence" value="ECO:0007669"/>
    <property type="project" value="TreeGrafter"/>
</dbReference>
<evidence type="ECO:0000313" key="2">
    <source>
        <dbReference type="EMBL" id="OKO96446.1"/>
    </source>
</evidence>
<reference evidence="2 3" key="1">
    <citation type="submission" date="2016-10" db="EMBL/GenBank/DDBJ databases">
        <title>Genome sequence of the ascomycete fungus Penicillium subrubescens.</title>
        <authorList>
            <person name="De Vries R.P."/>
            <person name="Peng M."/>
            <person name="Dilokpimol A."/>
            <person name="Hilden K."/>
            <person name="Makela M.R."/>
            <person name="Grigoriev I."/>
            <person name="Riley R."/>
            <person name="Granchi Z."/>
        </authorList>
    </citation>
    <scope>NUCLEOTIDE SEQUENCE [LARGE SCALE GENOMIC DNA]</scope>
    <source>
        <strain evidence="2 3">CBS 132785</strain>
    </source>
</reference>
<proteinExistence type="predicted"/>
<sequence>MHWKWGGAVLVQLAVTAICWPYDESLTDFNLNENKEASNPAEYWGEWPNHTYFPSPENWRFPIYTLFLDRFVNGDPTNDNSNDTLFEHDLNSNQMRHGGDVVGLVDTLDYLQGMGIKVCLN</sequence>
<dbReference type="AlphaFoldDB" id="A0A1Q5T890"/>
<dbReference type="InterPro" id="IPR017853">
    <property type="entry name" value="GH"/>
</dbReference>
<name>A0A1Q5T890_9EURO</name>
<dbReference type="PANTHER" id="PTHR47182:SF7">
    <property type="entry name" value="ALPHA-1,3-GLUCAN SYNTHASE"/>
    <property type="match status" value="1"/>
</dbReference>
<dbReference type="Gene3D" id="3.20.20.80">
    <property type="entry name" value="Glycosidases"/>
    <property type="match status" value="1"/>
</dbReference>
<gene>
    <name evidence="2" type="ORF">PENSUB_10621</name>
</gene>
<keyword evidence="3" id="KW-1185">Reference proteome</keyword>
<dbReference type="SUPFAM" id="SSF51445">
    <property type="entry name" value="(Trans)glycosidases"/>
    <property type="match status" value="1"/>
</dbReference>
<accession>A0A1Q5T890</accession>
<dbReference type="EMBL" id="MNBE01000698">
    <property type="protein sequence ID" value="OKO96446.1"/>
    <property type="molecule type" value="Genomic_DNA"/>
</dbReference>
<comment type="caution">
    <text evidence="2">The sequence shown here is derived from an EMBL/GenBank/DDBJ whole genome shotgun (WGS) entry which is preliminary data.</text>
</comment>
<keyword evidence="1" id="KW-0732">Signal</keyword>
<organism evidence="2 3">
    <name type="scientific">Penicillium subrubescens</name>
    <dbReference type="NCBI Taxonomy" id="1316194"/>
    <lineage>
        <taxon>Eukaryota</taxon>
        <taxon>Fungi</taxon>
        <taxon>Dikarya</taxon>
        <taxon>Ascomycota</taxon>
        <taxon>Pezizomycotina</taxon>
        <taxon>Eurotiomycetes</taxon>
        <taxon>Eurotiomycetidae</taxon>
        <taxon>Eurotiales</taxon>
        <taxon>Aspergillaceae</taxon>
        <taxon>Penicillium</taxon>
    </lineage>
</organism>
<dbReference type="Proteomes" id="UP000186955">
    <property type="component" value="Unassembled WGS sequence"/>
</dbReference>
<feature type="signal peptide" evidence="1">
    <location>
        <begin position="1"/>
        <end position="19"/>
    </location>
</feature>
<dbReference type="STRING" id="1316194.A0A1Q5T890"/>